<name>A0A2W5ZEJ1_9BACT</name>
<sequence length="654" mass="67328">MATTSCHVTMLREISAAGDRERTGALDIEWEGAHATLFFMFGHPSHLVFETADGRTLDGEPALNAILDELPTEFRVAPWRRAMVTDDTLHCSAEDLMGLFQRRHAVPDTNGQTTDPAPPAVAPVAETFAPAAVPGSQPPEPALATGRLPFGLSDFPLLPLATALWTDAAANVVNLEAAVPRLPDSLLVLSGPTCKGAALIAGGMVTDAVWVNASTGQLGDQAAHSLMTSLEGTLTAYRIEDLRLVSALPMLWRSPRLGSGLPAGWLHTDDVVAEVRTSGRSCGLLVESADPGVGLFEAGELVAVYTASQQWPATSMAALRSLLHASDARVSVIGDVAGHSSAPDTAEVQAPESAAPVAQATDAHAASAEEITILPTGYTSAALVDEPGAAVGQSADTEPVAADAETAALEPMADAAAAPTRGRGRGRRRKGKGNGKAGARVDDVASPATTAAADAAAVEVTDFAVVEPATNGAEPHVDESADASPEAATEAEAAPEVETATGPDTETASAPQADAPPVFEVLETEAPAPDPSVADLHFEPAVFTIADLSESSTAEPNGMAGVEAREATEFVPARLDIDVDALRAELTDIATVWLGEDDAAPVAKAISAARPGVDDFVSTIAAISTMEVPGHESAVVRAMAREMHYRATEVLTGV</sequence>
<feature type="compositionally biased region" description="Basic residues" evidence="1">
    <location>
        <begin position="422"/>
        <end position="433"/>
    </location>
</feature>
<evidence type="ECO:0000313" key="3">
    <source>
        <dbReference type="Proteomes" id="UP000248724"/>
    </source>
</evidence>
<reference evidence="2 3" key="1">
    <citation type="journal article" date="2017" name="Nature">
        <title>Atmospheric trace gases support primary production in Antarctic desert surface soil.</title>
        <authorList>
            <person name="Ji M."/>
            <person name="Greening C."/>
            <person name="Vanwonterghem I."/>
            <person name="Carere C.R."/>
            <person name="Bay S.K."/>
            <person name="Steen J.A."/>
            <person name="Montgomery K."/>
            <person name="Lines T."/>
            <person name="Beardall J."/>
            <person name="van Dorst J."/>
            <person name="Snape I."/>
            <person name="Stott M.B."/>
            <person name="Hugenholtz P."/>
            <person name="Ferrari B.C."/>
        </authorList>
    </citation>
    <scope>NUCLEOTIDE SEQUENCE [LARGE SCALE GENOMIC DNA]</scope>
    <source>
        <strain evidence="2">RRmetagenome_bin12</strain>
    </source>
</reference>
<gene>
    <name evidence="2" type="ORF">DLM65_03915</name>
</gene>
<feature type="region of interest" description="Disordered" evidence="1">
    <location>
        <begin position="472"/>
        <end position="512"/>
    </location>
</feature>
<dbReference type="AlphaFoldDB" id="A0A2W5ZEJ1"/>
<feature type="compositionally biased region" description="Low complexity" evidence="1">
    <location>
        <begin position="482"/>
        <end position="500"/>
    </location>
</feature>
<comment type="caution">
    <text evidence="2">The sequence shown here is derived from an EMBL/GenBank/DDBJ whole genome shotgun (WGS) entry which is preliminary data.</text>
</comment>
<dbReference type="EMBL" id="QHBU01000073">
    <property type="protein sequence ID" value="PZR82407.1"/>
    <property type="molecule type" value="Genomic_DNA"/>
</dbReference>
<evidence type="ECO:0000313" key="2">
    <source>
        <dbReference type="EMBL" id="PZR82407.1"/>
    </source>
</evidence>
<evidence type="ECO:0000256" key="1">
    <source>
        <dbReference type="SAM" id="MobiDB-lite"/>
    </source>
</evidence>
<evidence type="ECO:0008006" key="4">
    <source>
        <dbReference type="Google" id="ProtNLM"/>
    </source>
</evidence>
<proteinExistence type="predicted"/>
<dbReference type="Proteomes" id="UP000248724">
    <property type="component" value="Unassembled WGS sequence"/>
</dbReference>
<organism evidence="2 3">
    <name type="scientific">Candidatus Aeolococcus gillhamiae</name>
    <dbReference type="NCBI Taxonomy" id="3127015"/>
    <lineage>
        <taxon>Bacteria</taxon>
        <taxon>Bacillati</taxon>
        <taxon>Candidatus Dormiibacterota</taxon>
        <taxon>Candidatus Dormibacteria</taxon>
        <taxon>Candidatus Aeolococcales</taxon>
        <taxon>Candidatus Aeolococcaceae</taxon>
        <taxon>Candidatus Aeolococcus</taxon>
    </lineage>
</organism>
<accession>A0A2W5ZEJ1</accession>
<protein>
    <recommendedName>
        <fullName evidence="4">DUF4388 domain-containing protein</fullName>
    </recommendedName>
</protein>
<feature type="region of interest" description="Disordered" evidence="1">
    <location>
        <begin position="407"/>
        <end position="445"/>
    </location>
</feature>